<evidence type="ECO:0000259" key="18">
    <source>
        <dbReference type="PROSITE" id="PS51198"/>
    </source>
</evidence>
<dbReference type="InterPro" id="IPR011604">
    <property type="entry name" value="PDDEXK-like_dom_sf"/>
</dbReference>
<evidence type="ECO:0000256" key="17">
    <source>
        <dbReference type="SAM" id="MobiDB-lite"/>
    </source>
</evidence>
<keyword evidence="7 15" id="KW-0269">Exonuclease</keyword>
<comment type="domain">
    <text evidence="15">The N-terminal DNA-binding domain is a ssDNA-dependent ATPase and has ATP-dependent 3'-5' helicase function. This domain interacts with RecC.</text>
</comment>
<dbReference type="InterPro" id="IPR014017">
    <property type="entry name" value="DNA_helicase_UvrD-like_C"/>
</dbReference>
<comment type="similarity">
    <text evidence="15">Belongs to the helicase family. UvrD subfamily.</text>
</comment>
<comment type="function">
    <text evidence="15">A helicase/nuclease that prepares dsDNA breaks (DSB) for recombinational DNA repair. Binds to DSBs and unwinds DNA via a highly rapid and processive ATP-dependent bidirectional helicase activity. Unwinds dsDNA until it encounters a Chi (crossover hotspot instigator) sequence from the 3' direction. Cuts ssDNA a few nucleotides 3' to the Chi site. The properties and activities of the enzyme are changed at Chi. The Chi-altered holoenzyme produces a long 3'-ssDNA overhang and facilitates RecA-binding to the ssDNA for homologous DNA recombination and repair. Holoenzyme degrades any linearized DNA that is unable to undergo homologous recombination. In the holoenzyme this subunit contributes ATPase, 3'-5' helicase, exonuclease activity and loads RecA onto ssDNA.</text>
</comment>
<gene>
    <name evidence="15" type="primary">recB</name>
    <name evidence="20" type="ORF">NM961_06325</name>
</gene>
<evidence type="ECO:0000256" key="7">
    <source>
        <dbReference type="ARBA" id="ARBA00022839"/>
    </source>
</evidence>
<feature type="domain" description="UvrD-like helicase ATP-binding" evidence="18">
    <location>
        <begin position="4"/>
        <end position="448"/>
    </location>
</feature>
<evidence type="ECO:0000256" key="15">
    <source>
        <dbReference type="HAMAP-Rule" id="MF_01485"/>
    </source>
</evidence>
<dbReference type="InterPro" id="IPR000212">
    <property type="entry name" value="DNA_helicase_UvrD/REP"/>
</dbReference>
<feature type="active site" description="For nuclease activity" evidence="15">
    <location>
        <position position="1088"/>
    </location>
</feature>
<comment type="catalytic activity">
    <reaction evidence="14 15">
        <text>ATP + H2O = ADP + phosphate + H(+)</text>
        <dbReference type="Rhea" id="RHEA:13065"/>
        <dbReference type="ChEBI" id="CHEBI:15377"/>
        <dbReference type="ChEBI" id="CHEBI:15378"/>
        <dbReference type="ChEBI" id="CHEBI:30616"/>
        <dbReference type="ChEBI" id="CHEBI:43474"/>
        <dbReference type="ChEBI" id="CHEBI:456216"/>
        <dbReference type="EC" id="5.6.2.4"/>
    </reaction>
</comment>
<evidence type="ECO:0000256" key="14">
    <source>
        <dbReference type="ARBA" id="ARBA00048988"/>
    </source>
</evidence>
<dbReference type="InterPro" id="IPR014016">
    <property type="entry name" value="UvrD-like_ATP-bd"/>
</dbReference>
<dbReference type="PROSITE" id="PS51217">
    <property type="entry name" value="UVRD_HELICASE_CTER"/>
    <property type="match status" value="1"/>
</dbReference>
<evidence type="ECO:0000259" key="19">
    <source>
        <dbReference type="PROSITE" id="PS51217"/>
    </source>
</evidence>
<dbReference type="Gene3D" id="3.90.320.10">
    <property type="match status" value="1"/>
</dbReference>
<comment type="catalytic activity">
    <reaction evidence="15">
        <text>Exonucleolytic cleavage (in the presence of ATP) in either 5'- to 3'- or 3'- to 5'-direction to yield 5'-phosphooligonucleotides.</text>
        <dbReference type="EC" id="3.1.11.5"/>
    </reaction>
</comment>
<comment type="domain">
    <text evidence="15">The C-terminal domain has nuclease activity and interacts with RecD. It interacts with RecA, facilitating its loading onto ssDNA.</text>
</comment>
<feature type="domain" description="UvrD-like helicase C-terminal" evidence="19">
    <location>
        <begin position="456"/>
        <end position="739"/>
    </location>
</feature>
<reference evidence="20" key="1">
    <citation type="submission" date="2022-07" db="EMBL/GenBank/DDBJ databases">
        <title>Tahibacter sp., a new gammaproteobacterium isolated from the silt sample collected at pig farm.</title>
        <authorList>
            <person name="Chen H."/>
        </authorList>
    </citation>
    <scope>NUCLEOTIDE SEQUENCE</scope>
    <source>
        <strain evidence="20">P2K</strain>
    </source>
</reference>
<keyword evidence="5 15" id="KW-0378">Hydrolase</keyword>
<dbReference type="RefSeq" id="WP_255913068.1">
    <property type="nucleotide sequence ID" value="NZ_JANFQO010000004.1"/>
</dbReference>
<comment type="caution">
    <text evidence="20">The sequence shown here is derived from an EMBL/GenBank/DDBJ whole genome shotgun (WGS) entry which is preliminary data.</text>
</comment>
<dbReference type="PANTHER" id="PTHR11070:SF23">
    <property type="entry name" value="RECBCD ENZYME SUBUNIT RECB"/>
    <property type="match status" value="1"/>
</dbReference>
<evidence type="ECO:0000256" key="13">
    <source>
        <dbReference type="ARBA" id="ARBA00034617"/>
    </source>
</evidence>
<feature type="binding site" evidence="16">
    <location>
        <begin position="25"/>
        <end position="32"/>
    </location>
    <ligand>
        <name>ATP</name>
        <dbReference type="ChEBI" id="CHEBI:30616"/>
    </ligand>
</feature>
<dbReference type="Proteomes" id="UP001165498">
    <property type="component" value="Unassembled WGS sequence"/>
</dbReference>
<dbReference type="SUPFAM" id="SSF52540">
    <property type="entry name" value="P-loop containing nucleoside triphosphate hydrolases"/>
    <property type="match status" value="1"/>
</dbReference>
<feature type="region of interest" description="Disordered" evidence="17">
    <location>
        <begin position="907"/>
        <end position="930"/>
    </location>
</feature>
<keyword evidence="8 15" id="KW-0067">ATP-binding</keyword>
<dbReference type="CDD" id="cd22352">
    <property type="entry name" value="RecB_C-like"/>
    <property type="match status" value="1"/>
</dbReference>
<comment type="subunit">
    <text evidence="15">Heterotrimer of RecB, RecC and RecD. All subunits contribute to DNA-binding. Interacts with RecA.</text>
</comment>
<keyword evidence="6 15" id="KW-0347">Helicase</keyword>
<name>A0ABT1QPV5_9GAMM</name>
<dbReference type="EMBL" id="JANFQO010000004">
    <property type="protein sequence ID" value="MCQ4164324.1"/>
    <property type="molecule type" value="Genomic_DNA"/>
</dbReference>
<keyword evidence="1 15" id="KW-0540">Nuclease</keyword>
<keyword evidence="4 15" id="KW-0227">DNA damage</keyword>
<keyword evidence="9 15" id="KW-0460">Magnesium</keyword>
<dbReference type="EC" id="5.6.2.4" evidence="15"/>
<accession>A0ABT1QPV5</accession>
<dbReference type="EC" id="3.1.11.5" evidence="15"/>
<evidence type="ECO:0000256" key="5">
    <source>
        <dbReference type="ARBA" id="ARBA00022801"/>
    </source>
</evidence>
<dbReference type="PANTHER" id="PTHR11070">
    <property type="entry name" value="UVRD / RECB / PCRA DNA HELICASE FAMILY MEMBER"/>
    <property type="match status" value="1"/>
</dbReference>
<dbReference type="Pfam" id="PF00580">
    <property type="entry name" value="UvrD-helicase"/>
    <property type="match status" value="1"/>
</dbReference>
<evidence type="ECO:0000256" key="9">
    <source>
        <dbReference type="ARBA" id="ARBA00022842"/>
    </source>
</evidence>
<keyword evidence="2 15" id="KW-0479">Metal-binding</keyword>
<dbReference type="Gene3D" id="1.10.3170.10">
    <property type="entry name" value="Recbcd, chain B, domain 2"/>
    <property type="match status" value="1"/>
</dbReference>
<evidence type="ECO:0000313" key="20">
    <source>
        <dbReference type="EMBL" id="MCQ4164324.1"/>
    </source>
</evidence>
<organism evidence="20 21">
    <name type="scientific">Tahibacter harae</name>
    <dbReference type="NCBI Taxonomy" id="2963937"/>
    <lineage>
        <taxon>Bacteria</taxon>
        <taxon>Pseudomonadati</taxon>
        <taxon>Pseudomonadota</taxon>
        <taxon>Gammaproteobacteria</taxon>
        <taxon>Lysobacterales</taxon>
        <taxon>Rhodanobacteraceae</taxon>
        <taxon>Tahibacter</taxon>
    </lineage>
</organism>
<protein>
    <recommendedName>
        <fullName evidence="15">RecBCD enzyme subunit RecB</fullName>
        <ecNumber evidence="15">3.1.11.5</ecNumber>
        <ecNumber evidence="15">5.6.2.4</ecNumber>
    </recommendedName>
    <alternativeName>
        <fullName evidence="15">DNA 3'-5' helicase subunit RecB</fullName>
    </alternativeName>
    <alternativeName>
        <fullName evidence="15">Exonuclease V subunit RecB</fullName>
        <shortName evidence="15">ExoV subunit RecB</shortName>
    </alternativeName>
    <alternativeName>
        <fullName evidence="15">Helicase/nuclease RecBCD subunit RecB</fullName>
    </alternativeName>
</protein>
<evidence type="ECO:0000256" key="8">
    <source>
        <dbReference type="ARBA" id="ARBA00022840"/>
    </source>
</evidence>
<dbReference type="Gene3D" id="3.40.50.300">
    <property type="entry name" value="P-loop containing nucleotide triphosphate hydrolases"/>
    <property type="match status" value="2"/>
</dbReference>
<dbReference type="InterPro" id="IPR011335">
    <property type="entry name" value="Restrct_endonuc-II-like"/>
</dbReference>
<dbReference type="PROSITE" id="PS51198">
    <property type="entry name" value="UVRD_HELICASE_ATP_BIND"/>
    <property type="match status" value="1"/>
</dbReference>
<evidence type="ECO:0000256" key="1">
    <source>
        <dbReference type="ARBA" id="ARBA00022722"/>
    </source>
</evidence>
<dbReference type="Pfam" id="PF13361">
    <property type="entry name" value="UvrD_C"/>
    <property type="match status" value="1"/>
</dbReference>
<feature type="binding site" evidence="15">
    <location>
        <position position="961"/>
    </location>
    <ligand>
        <name>Mg(2+)</name>
        <dbReference type="ChEBI" id="CHEBI:18420"/>
    </ligand>
</feature>
<evidence type="ECO:0000256" key="4">
    <source>
        <dbReference type="ARBA" id="ARBA00022763"/>
    </source>
</evidence>
<keyword evidence="12 15" id="KW-0413">Isomerase</keyword>
<dbReference type="HAMAP" id="MF_01485">
    <property type="entry name" value="RecB"/>
    <property type="match status" value="1"/>
</dbReference>
<evidence type="ECO:0000256" key="2">
    <source>
        <dbReference type="ARBA" id="ARBA00022723"/>
    </source>
</evidence>
<evidence type="ECO:0000256" key="6">
    <source>
        <dbReference type="ARBA" id="ARBA00022806"/>
    </source>
</evidence>
<evidence type="ECO:0000256" key="10">
    <source>
        <dbReference type="ARBA" id="ARBA00023125"/>
    </source>
</evidence>
<comment type="catalytic activity">
    <reaction evidence="13 15">
        <text>Couples ATP hydrolysis with the unwinding of duplex DNA by translocating in the 3'-5' direction.</text>
        <dbReference type="EC" id="5.6.2.4"/>
    </reaction>
</comment>
<dbReference type="Pfam" id="PF12705">
    <property type="entry name" value="PDDEXK_1"/>
    <property type="match status" value="1"/>
</dbReference>
<dbReference type="InterPro" id="IPR027417">
    <property type="entry name" value="P-loop_NTPase"/>
</dbReference>
<evidence type="ECO:0000256" key="16">
    <source>
        <dbReference type="PROSITE-ProRule" id="PRU00560"/>
    </source>
</evidence>
<keyword evidence="21" id="KW-1185">Reference proteome</keyword>
<dbReference type="Gene3D" id="1.10.486.10">
    <property type="entry name" value="PCRA, domain 4"/>
    <property type="match status" value="1"/>
</dbReference>
<keyword evidence="3 15" id="KW-0547">Nucleotide-binding</keyword>
<feature type="binding site" evidence="15">
    <location>
        <position position="1088"/>
    </location>
    <ligand>
        <name>Mg(2+)</name>
        <dbReference type="ChEBI" id="CHEBI:18420"/>
    </ligand>
</feature>
<dbReference type="InterPro" id="IPR004586">
    <property type="entry name" value="RecB"/>
</dbReference>
<proteinExistence type="inferred from homology"/>
<evidence type="ECO:0000256" key="12">
    <source>
        <dbReference type="ARBA" id="ARBA00023235"/>
    </source>
</evidence>
<feature type="region of interest" description="Disordered" evidence="17">
    <location>
        <begin position="819"/>
        <end position="838"/>
    </location>
</feature>
<feature type="binding site" evidence="15">
    <location>
        <position position="1075"/>
    </location>
    <ligand>
        <name>Mg(2+)</name>
        <dbReference type="ChEBI" id="CHEBI:18420"/>
    </ligand>
</feature>
<sequence>MTEPRRPRSWRDLELGPGGRSLIEASAGTGKTWTIAVLYLRLLLEGEAPYLPRQIVVSTFTDAAAQELRERLRARLAWAQGQTEAFLRGMPVQDGDDAQWLRRRWQDSPAQAQTDLLRLRLAQAELDLAPVGTLHSLCRRILADFPVESGSAFAAGELIAESGVLELLVDDLWRDLMQREAPLDQGDLLWVREGRANLRRALQAVLAPGVAVRSADPAAPLTAQERAALLQDAHAVIAVPERFKLSGARNSKLLQALRELAAADEADALAAFDAAGVREHEGQLDKQFKKDALGDALLLARLERIFAALRRLDEARDASKAAALERYRRQLLQRRHDQLLREARLTFNMLIEGAALALRDPASPLAARLREQWPVALVDEFQDTDAQQYAILDAIYRDAQRTPRGRLIMIGDPKQAIYRFRGGDIHTYLKAAQTADEVLELAVNRRSSHAYVTALNALYELAGPALSQDPQHPIRYAPVTAAGREDVYAAPDGSAVSAALVLHYQAEAPSGQEERRRHALEACARQIAGLLQSGYRLGDAPLAPGDIAVLLPKNQQVEQLRELLLRRGVPCVGAGKRSVFETVLARELQLMLYAVEHNSDDSALRAALATGFGRCGYADLCRLREDTDEWQQLRQRFSGLRREWQRHGVLSVVLELSDDLARGLALASERERALTDLRHLGELLQAQSEVSAGAEQLLAWFAQQRDAPTEGDEAANEHQLRLESDARRVRLLTLHASKGLEFPVVFLPLMWDHSGKIPALPLTWDAASGLRLAELAGAGQARAQQQVREEDQEERFRVLYVALTRARHACHVYALSPQRPRDARANAPAPADPERSALDATVARLQQALAGRPLQHPHLAWREDGWDWPEARYQAAEAPAQPLHARQEPPRPALEQTYSFTALVAGRGRGAQEESAAEDEGGSAEALPQPPLFAAVPAPPPDPRILELSHLRGPEFGNAVHAVFERRRPGQPLADQLELVERSLREQAAKPAGEGGAAAIAALVQRCIDLPLVGGASLASLAPAQLRAEMGFQFVLDNVSPRALREACQRHGAGALLPEHLPPTALQGLMSGKIDLVFEHDGRFHVLDYKTNYLGDALHDYAPQRLEAAMQEHHYGFQALLYTVAVERYLRQRLPGYRRAQHLGEAIYLFVRASGLDAASGIWRHRFDGALLDAVDHALGAPRRGAAA</sequence>
<dbReference type="InterPro" id="IPR038726">
    <property type="entry name" value="PDDEXK_AddAB-type"/>
</dbReference>
<feature type="region of interest" description="DNA-binding and helicase activity, interacts with RecC" evidence="15">
    <location>
        <begin position="1"/>
        <end position="860"/>
    </location>
</feature>
<feature type="region of interest" description="Nuclease activity, interacts with RecD and RecA" evidence="15">
    <location>
        <begin position="894"/>
        <end position="1188"/>
    </location>
</feature>
<evidence type="ECO:0000313" key="21">
    <source>
        <dbReference type="Proteomes" id="UP001165498"/>
    </source>
</evidence>
<comment type="miscellaneous">
    <text evidence="15">In the RecBCD complex, RecB has a slow 3'-5' helicase, an exonuclease activity and loads RecA onto ssDNA, RecD has a fast 5'-3' helicase activity, while RecC stimulates the ATPase and processivity of the RecB helicase and contributes to recognition of the Chi site.</text>
</comment>
<evidence type="ECO:0000256" key="11">
    <source>
        <dbReference type="ARBA" id="ARBA00023204"/>
    </source>
</evidence>
<keyword evidence="11 15" id="KW-0234">DNA repair</keyword>
<comment type="cofactor">
    <cofactor evidence="15">
        <name>Mg(2+)</name>
        <dbReference type="ChEBI" id="CHEBI:18420"/>
    </cofactor>
    <text evidence="15">Binds 1 Mg(2+) ion per subunit.</text>
</comment>
<evidence type="ECO:0000256" key="3">
    <source>
        <dbReference type="ARBA" id="ARBA00022741"/>
    </source>
</evidence>
<keyword evidence="10 15" id="KW-0238">DNA-binding</keyword>
<dbReference type="SUPFAM" id="SSF52980">
    <property type="entry name" value="Restriction endonuclease-like"/>
    <property type="match status" value="1"/>
</dbReference>